<feature type="domain" description="DUF2249" evidence="2">
    <location>
        <begin position="21"/>
        <end position="81"/>
    </location>
</feature>
<name>A0A6B9FF07_9EURY</name>
<dbReference type="RefSeq" id="WP_157688390.1">
    <property type="nucleotide sequence ID" value="NZ_CP034345.1"/>
</dbReference>
<evidence type="ECO:0000313" key="4">
    <source>
        <dbReference type="Proteomes" id="UP000428325"/>
    </source>
</evidence>
<feature type="region of interest" description="Disordered" evidence="1">
    <location>
        <begin position="1"/>
        <end position="35"/>
    </location>
</feature>
<evidence type="ECO:0000259" key="2">
    <source>
        <dbReference type="Pfam" id="PF10006"/>
    </source>
</evidence>
<dbReference type="EMBL" id="CP034345">
    <property type="protein sequence ID" value="QGX94153.1"/>
    <property type="molecule type" value="Genomic_DNA"/>
</dbReference>
<sequence length="87" mass="9793">MSGVESLLAETDAPPTGDHEVLDVRDLPPPQPLKRTLETLSDLDEEGVLVQVNDRVPQHLFPRLDDRGFVYDTVEAEDRAVTAIWRE</sequence>
<gene>
    <name evidence="3" type="ORF">EI982_04825</name>
</gene>
<proteinExistence type="predicted"/>
<dbReference type="KEGG" id="hra:EI982_04825"/>
<dbReference type="Proteomes" id="UP000428325">
    <property type="component" value="Chromosome"/>
</dbReference>
<reference evidence="3 4" key="1">
    <citation type="submission" date="2018-12" db="EMBL/GenBank/DDBJ databases">
        <title>Complete genome sequence of Haloplanus rallus MBLA0036.</title>
        <authorList>
            <person name="Nam Y.-d."/>
            <person name="Kang J."/>
            <person name="Chung W.-H."/>
            <person name="Park Y.S."/>
        </authorList>
    </citation>
    <scope>NUCLEOTIDE SEQUENCE [LARGE SCALE GENOMIC DNA]</scope>
    <source>
        <strain evidence="3 4">MBLA0036</strain>
    </source>
</reference>
<evidence type="ECO:0000256" key="1">
    <source>
        <dbReference type="SAM" id="MobiDB-lite"/>
    </source>
</evidence>
<dbReference type="OrthoDB" id="103554at2157"/>
<dbReference type="InterPro" id="IPR018720">
    <property type="entry name" value="DUF2249"/>
</dbReference>
<keyword evidence="4" id="KW-1185">Reference proteome</keyword>
<dbReference type="AlphaFoldDB" id="A0A6B9FF07"/>
<protein>
    <submittedName>
        <fullName evidence="3">DUF2249 domain-containing protein</fullName>
    </submittedName>
</protein>
<dbReference type="Pfam" id="PF10006">
    <property type="entry name" value="DUF2249"/>
    <property type="match status" value="1"/>
</dbReference>
<organism evidence="3 4">
    <name type="scientific">Haloplanus rallus</name>
    <dbReference type="NCBI Taxonomy" id="1816183"/>
    <lineage>
        <taxon>Archaea</taxon>
        <taxon>Methanobacteriati</taxon>
        <taxon>Methanobacteriota</taxon>
        <taxon>Stenosarchaea group</taxon>
        <taxon>Halobacteria</taxon>
        <taxon>Halobacteriales</taxon>
        <taxon>Haloferacaceae</taxon>
        <taxon>Haloplanus</taxon>
    </lineage>
</organism>
<evidence type="ECO:0000313" key="3">
    <source>
        <dbReference type="EMBL" id="QGX94153.1"/>
    </source>
</evidence>
<dbReference type="GeneID" id="43368830"/>
<accession>A0A6B9FF07</accession>
<dbReference type="InterPro" id="IPR036868">
    <property type="entry name" value="TusA-like_sf"/>
</dbReference>
<dbReference type="SUPFAM" id="SSF64307">
    <property type="entry name" value="SirA-like"/>
    <property type="match status" value="1"/>
</dbReference>
<feature type="compositionally biased region" description="Basic and acidic residues" evidence="1">
    <location>
        <begin position="17"/>
        <end position="26"/>
    </location>
</feature>